<dbReference type="Proteomes" id="UP001442841">
    <property type="component" value="Chromosome"/>
</dbReference>
<dbReference type="EMBL" id="CP154795">
    <property type="protein sequence ID" value="XAN07900.1"/>
    <property type="molecule type" value="Genomic_DNA"/>
</dbReference>
<dbReference type="SUPFAM" id="SSF53649">
    <property type="entry name" value="Alkaline phosphatase-like"/>
    <property type="match status" value="1"/>
</dbReference>
<dbReference type="Gene3D" id="3.40.720.10">
    <property type="entry name" value="Alkaline Phosphatase, subunit A"/>
    <property type="match status" value="1"/>
</dbReference>
<proteinExistence type="predicted"/>
<gene>
    <name evidence="1" type="ORF">AADG42_11480</name>
</gene>
<evidence type="ECO:0000313" key="1">
    <source>
        <dbReference type="EMBL" id="XAN07900.1"/>
    </source>
</evidence>
<dbReference type="Pfam" id="PF01663">
    <property type="entry name" value="Phosphodiest"/>
    <property type="match status" value="1"/>
</dbReference>
<evidence type="ECO:0000313" key="2">
    <source>
        <dbReference type="Proteomes" id="UP001442841"/>
    </source>
</evidence>
<name>A0ABZ3FT68_9ACTN</name>
<reference evidence="1 2" key="1">
    <citation type="submission" date="2024-04" db="EMBL/GenBank/DDBJ databases">
        <title>Isolation of an actinomycete strain from pig manure.</title>
        <authorList>
            <person name="Gong T."/>
            <person name="Yu Z."/>
            <person name="An M."/>
            <person name="Wei C."/>
            <person name="Yang W."/>
            <person name="Liu L."/>
        </authorList>
    </citation>
    <scope>NUCLEOTIDE SEQUENCE [LARGE SCALE GENOMIC DNA]</scope>
    <source>
        <strain evidence="1 2">ZF39</strain>
    </source>
</reference>
<dbReference type="InterPro" id="IPR002591">
    <property type="entry name" value="Phosphodiest/P_Trfase"/>
</dbReference>
<protein>
    <submittedName>
        <fullName evidence="1">Nucleotide pyrophosphatase/phosphodiesterase family protein</fullName>
    </submittedName>
</protein>
<keyword evidence="2" id="KW-1185">Reference proteome</keyword>
<accession>A0ABZ3FT68</accession>
<sequence>MAVFPQPLVLPDYGRGAVSDVVPALCARLGVRGAKDVLDLPAGQRWVLLLIDGLGDELLAEHEEVAPFLAGLRGRTLTAGTPSTTVTSLTSLGTGLAPGAHGMAGYSFRIDGTDVLNALLWDTPRSATDLQPEPTWFERARESVAVTSVSPARFEGSGLTLSALRGADFVGIRDESDTDGWIKAVVDASTKGDRSLVYAYERALDHIGHGAGVASEDWRGVLAGIDERASRLRAALPDDVQLLITADHGMIDVPGRNFVLLEDEGLAADLRCFAGEGRLRHFYTDHPDAVAARWADRMGDHAWVRTRAEAIDEGWFGPVNDRVRDRFGDVIVAMRTDWAVMSRTLPRELDIIGMHGSLTPVEMYVPLLLS</sequence>
<organism evidence="1 2">
    <name type="scientific">Ammonicoccus fulvus</name>
    <dbReference type="NCBI Taxonomy" id="3138240"/>
    <lineage>
        <taxon>Bacteria</taxon>
        <taxon>Bacillati</taxon>
        <taxon>Actinomycetota</taxon>
        <taxon>Actinomycetes</taxon>
        <taxon>Propionibacteriales</taxon>
        <taxon>Propionibacteriaceae</taxon>
        <taxon>Ammonicoccus</taxon>
    </lineage>
</organism>
<dbReference type="RefSeq" id="WP_425309359.1">
    <property type="nucleotide sequence ID" value="NZ_CP154795.1"/>
</dbReference>
<dbReference type="InterPro" id="IPR017850">
    <property type="entry name" value="Alkaline_phosphatase_core_sf"/>
</dbReference>